<dbReference type="EMBL" id="CP002159">
    <property type="protein sequence ID" value="ADL54856.1"/>
    <property type="molecule type" value="Genomic_DNA"/>
</dbReference>
<dbReference type="RefSeq" id="WP_013292797.1">
    <property type="nucleotide sequence ID" value="NC_014394.1"/>
</dbReference>
<sequence>MKDIPLSILLGQEAIADAGGIKNALLANRQTALAADVLMAHLYSINKEEGLRLAAVYR</sequence>
<dbReference type="HOGENOM" id="CLU_2972935_0_0_4"/>
<proteinExistence type="predicted"/>
<dbReference type="STRING" id="395494.Galf_0820"/>
<organism evidence="1 2">
    <name type="scientific">Gallionella capsiferriformans (strain ES-2)</name>
    <name type="common">Gallionella ferruginea capsiferriformans (strain ES-2)</name>
    <dbReference type="NCBI Taxonomy" id="395494"/>
    <lineage>
        <taxon>Bacteria</taxon>
        <taxon>Pseudomonadati</taxon>
        <taxon>Pseudomonadota</taxon>
        <taxon>Betaproteobacteria</taxon>
        <taxon>Nitrosomonadales</taxon>
        <taxon>Gallionellaceae</taxon>
        <taxon>Gallionella</taxon>
    </lineage>
</organism>
<accession>D9SDU9</accession>
<dbReference type="KEGG" id="gca:Galf_0820"/>
<dbReference type="Proteomes" id="UP000001235">
    <property type="component" value="Chromosome"/>
</dbReference>
<evidence type="ECO:0000313" key="2">
    <source>
        <dbReference type="Proteomes" id="UP000001235"/>
    </source>
</evidence>
<reference evidence="1 2" key="1">
    <citation type="submission" date="2010-08" db="EMBL/GenBank/DDBJ databases">
        <title>Complete sequence of Gallionella capsiferriformans ES-2.</title>
        <authorList>
            <consortium name="US DOE Joint Genome Institute"/>
            <person name="Lucas S."/>
            <person name="Copeland A."/>
            <person name="Lapidus A."/>
            <person name="Cheng J.-F."/>
            <person name="Bruce D."/>
            <person name="Goodwin L."/>
            <person name="Pitluck S."/>
            <person name="Chertkov O."/>
            <person name="Davenport K.W."/>
            <person name="Detter J.C."/>
            <person name="Han C."/>
            <person name="Tapia R."/>
            <person name="Land M."/>
            <person name="Hauser L."/>
            <person name="Chang Y.-J."/>
            <person name="Jeffries C."/>
            <person name="Kyrpides N."/>
            <person name="Ivanova N."/>
            <person name="Mikhailova N."/>
            <person name="Shelobolina E.S."/>
            <person name="Picardal F."/>
            <person name="Roden E."/>
            <person name="Emerson D."/>
            <person name="Woyke T."/>
        </authorList>
    </citation>
    <scope>NUCLEOTIDE SEQUENCE [LARGE SCALE GENOMIC DNA]</scope>
    <source>
        <strain evidence="1 2">ES-2</strain>
    </source>
</reference>
<name>D9SDU9_GALCS</name>
<dbReference type="AlphaFoldDB" id="D9SDU9"/>
<keyword evidence="2" id="KW-1185">Reference proteome</keyword>
<gene>
    <name evidence="1" type="ordered locus">Galf_0820</name>
</gene>
<evidence type="ECO:0000313" key="1">
    <source>
        <dbReference type="EMBL" id="ADL54856.1"/>
    </source>
</evidence>
<protein>
    <submittedName>
        <fullName evidence="1">Uncharacterized protein</fullName>
    </submittedName>
</protein>